<proteinExistence type="predicted"/>
<accession>A0ACB9N2G6</accession>
<dbReference type="Proteomes" id="UP001057402">
    <property type="component" value="Chromosome 8"/>
</dbReference>
<keyword evidence="2" id="KW-1185">Reference proteome</keyword>
<evidence type="ECO:0000313" key="1">
    <source>
        <dbReference type="EMBL" id="KAI4330071.1"/>
    </source>
</evidence>
<protein>
    <submittedName>
        <fullName evidence="1">Uncharacterized protein</fullName>
    </submittedName>
</protein>
<reference evidence="2" key="1">
    <citation type="journal article" date="2023" name="Front. Plant Sci.">
        <title>Chromosomal-level genome assembly of Melastoma candidum provides insights into trichome evolution.</title>
        <authorList>
            <person name="Zhong Y."/>
            <person name="Wu W."/>
            <person name="Sun C."/>
            <person name="Zou P."/>
            <person name="Liu Y."/>
            <person name="Dai S."/>
            <person name="Zhou R."/>
        </authorList>
    </citation>
    <scope>NUCLEOTIDE SEQUENCE [LARGE SCALE GENOMIC DNA]</scope>
</reference>
<evidence type="ECO:0000313" key="2">
    <source>
        <dbReference type="Proteomes" id="UP001057402"/>
    </source>
</evidence>
<name>A0ACB9N2G6_9MYRT</name>
<comment type="caution">
    <text evidence="1">The sequence shown here is derived from an EMBL/GenBank/DDBJ whole genome shotgun (WGS) entry which is preliminary data.</text>
</comment>
<sequence>MARNSLEGLREVLDNIDLRRNAHSKGVKDEFILDLVEQCSFQKQRAMHLVSTSRHGALVSGRPVRRTFQPYNEIEEESETEQLFRRSKGKSRAIPKEDPVSSYRHLEDFSRS</sequence>
<gene>
    <name evidence="1" type="ORF">MLD38_028379</name>
</gene>
<dbReference type="EMBL" id="CM042887">
    <property type="protein sequence ID" value="KAI4330071.1"/>
    <property type="molecule type" value="Genomic_DNA"/>
</dbReference>
<organism evidence="1 2">
    <name type="scientific">Melastoma candidum</name>
    <dbReference type="NCBI Taxonomy" id="119954"/>
    <lineage>
        <taxon>Eukaryota</taxon>
        <taxon>Viridiplantae</taxon>
        <taxon>Streptophyta</taxon>
        <taxon>Embryophyta</taxon>
        <taxon>Tracheophyta</taxon>
        <taxon>Spermatophyta</taxon>
        <taxon>Magnoliopsida</taxon>
        <taxon>eudicotyledons</taxon>
        <taxon>Gunneridae</taxon>
        <taxon>Pentapetalae</taxon>
        <taxon>rosids</taxon>
        <taxon>malvids</taxon>
        <taxon>Myrtales</taxon>
        <taxon>Melastomataceae</taxon>
        <taxon>Melastomatoideae</taxon>
        <taxon>Melastomateae</taxon>
        <taxon>Melastoma</taxon>
    </lineage>
</organism>